<protein>
    <submittedName>
        <fullName evidence="1">Uncharacterized protein</fullName>
    </submittedName>
</protein>
<evidence type="ECO:0000313" key="2">
    <source>
        <dbReference type="Proteomes" id="UP001642483"/>
    </source>
</evidence>
<dbReference type="PANTHER" id="PTHR13958:SF3">
    <property type="entry name" value="CAP-GLY DOMAIN-CONTAINING PROTEIN-RELATED"/>
    <property type="match status" value="1"/>
</dbReference>
<evidence type="ECO:0000313" key="1">
    <source>
        <dbReference type="EMBL" id="CAK8675150.1"/>
    </source>
</evidence>
<dbReference type="InterPro" id="IPR028750">
    <property type="entry name" value="CEP350/CC187"/>
</dbReference>
<sequence length="60" mass="7152">MKKKDNVDLLLIEEMREEEPSWTDYDMDETSVKVQLTDTVFDMLLNDTISSLRRIETRLT</sequence>
<keyword evidence="2" id="KW-1185">Reference proteome</keyword>
<accession>A0ABP0F9N4</accession>
<organism evidence="1 2">
    <name type="scientific">Clavelina lepadiformis</name>
    <name type="common">Light-bulb sea squirt</name>
    <name type="synonym">Ascidia lepadiformis</name>
    <dbReference type="NCBI Taxonomy" id="159417"/>
    <lineage>
        <taxon>Eukaryota</taxon>
        <taxon>Metazoa</taxon>
        <taxon>Chordata</taxon>
        <taxon>Tunicata</taxon>
        <taxon>Ascidiacea</taxon>
        <taxon>Aplousobranchia</taxon>
        <taxon>Clavelinidae</taxon>
        <taxon>Clavelina</taxon>
    </lineage>
</organism>
<comment type="caution">
    <text evidence="1">The sequence shown here is derived from an EMBL/GenBank/DDBJ whole genome shotgun (WGS) entry which is preliminary data.</text>
</comment>
<proteinExistence type="predicted"/>
<dbReference type="Proteomes" id="UP001642483">
    <property type="component" value="Unassembled WGS sequence"/>
</dbReference>
<dbReference type="EMBL" id="CAWYQH010000013">
    <property type="protein sequence ID" value="CAK8675150.1"/>
    <property type="molecule type" value="Genomic_DNA"/>
</dbReference>
<gene>
    <name evidence="1" type="ORF">CVLEPA_LOCUS4763</name>
</gene>
<reference evidence="1 2" key="1">
    <citation type="submission" date="2024-02" db="EMBL/GenBank/DDBJ databases">
        <authorList>
            <person name="Daric V."/>
            <person name="Darras S."/>
        </authorList>
    </citation>
    <scope>NUCLEOTIDE SEQUENCE [LARGE SCALE GENOMIC DNA]</scope>
</reference>
<name>A0ABP0F9N4_CLALP</name>
<dbReference type="PANTHER" id="PTHR13958">
    <property type="entry name" value="CENTROSOME-ASSOCIATED PROTEIN 350"/>
    <property type="match status" value="1"/>
</dbReference>